<dbReference type="AlphaFoldDB" id="A0A8S1LUX9"/>
<proteinExistence type="predicted"/>
<comment type="caution">
    <text evidence="2">The sequence shown here is derived from an EMBL/GenBank/DDBJ whole genome shotgun (WGS) entry which is preliminary data.</text>
</comment>
<sequence>MEQINKLDLFGVVKNGGLKKAFFFYTFGFFGTLFMTISFLMILSNALNEQNMKIMKSLSELSSSDLGTYQNQMYVKTKNTIHQLQLIKTNEKFNQFSYEIQSFQVQLPQPEHQIFNSKFLELQWPYLINSITNKQNFCGSNCISIPYHKLIIGECLEDCFLQLSSICMVFDKNEIISGCYENQQLAQYTKERNKQISIYLRHVKDPLVQINHKQITLPDNYDPLNMIIFGATCLIVCIIIMLMINIKIKKQTEDIEMQEIIRHQPNRMIPLNY</sequence>
<name>A0A8S1LUX9_PARPR</name>
<accession>A0A8S1LUX9</accession>
<evidence type="ECO:0000313" key="2">
    <source>
        <dbReference type="EMBL" id="CAD8066394.1"/>
    </source>
</evidence>
<protein>
    <recommendedName>
        <fullName evidence="4">Transmembrane protein</fullName>
    </recommendedName>
</protein>
<reference evidence="2" key="1">
    <citation type="submission" date="2021-01" db="EMBL/GenBank/DDBJ databases">
        <authorList>
            <consortium name="Genoscope - CEA"/>
            <person name="William W."/>
        </authorList>
    </citation>
    <scope>NUCLEOTIDE SEQUENCE</scope>
</reference>
<evidence type="ECO:0000256" key="1">
    <source>
        <dbReference type="SAM" id="Phobius"/>
    </source>
</evidence>
<keyword evidence="1" id="KW-0812">Transmembrane</keyword>
<evidence type="ECO:0000313" key="3">
    <source>
        <dbReference type="Proteomes" id="UP000688137"/>
    </source>
</evidence>
<keyword evidence="1" id="KW-1133">Transmembrane helix</keyword>
<dbReference type="EMBL" id="CAJJDM010000038">
    <property type="protein sequence ID" value="CAD8066394.1"/>
    <property type="molecule type" value="Genomic_DNA"/>
</dbReference>
<keyword evidence="3" id="KW-1185">Reference proteome</keyword>
<evidence type="ECO:0008006" key="4">
    <source>
        <dbReference type="Google" id="ProtNLM"/>
    </source>
</evidence>
<keyword evidence="1" id="KW-0472">Membrane</keyword>
<dbReference type="OMA" id="FLELQWP"/>
<dbReference type="Proteomes" id="UP000688137">
    <property type="component" value="Unassembled WGS sequence"/>
</dbReference>
<gene>
    <name evidence="2" type="ORF">PPRIM_AZ9-3.1.T0390066</name>
</gene>
<feature type="transmembrane region" description="Helical" evidence="1">
    <location>
        <begin position="21"/>
        <end position="43"/>
    </location>
</feature>
<organism evidence="2 3">
    <name type="scientific">Paramecium primaurelia</name>
    <dbReference type="NCBI Taxonomy" id="5886"/>
    <lineage>
        <taxon>Eukaryota</taxon>
        <taxon>Sar</taxon>
        <taxon>Alveolata</taxon>
        <taxon>Ciliophora</taxon>
        <taxon>Intramacronucleata</taxon>
        <taxon>Oligohymenophorea</taxon>
        <taxon>Peniculida</taxon>
        <taxon>Parameciidae</taxon>
        <taxon>Paramecium</taxon>
    </lineage>
</organism>
<feature type="transmembrane region" description="Helical" evidence="1">
    <location>
        <begin position="224"/>
        <end position="244"/>
    </location>
</feature>